<keyword evidence="6" id="KW-0326">Glycosidase</keyword>
<sequence length="250" mass="28540">MCRRYVGPRWCVLWTTYNPRAAGFGERYQRACSECAGINHQTWFIKLAHQGRDLTAGLLEAYEKHPVISKQEPCRIDVLRRFGYYSTESNGHLSEYLPWYRKGDQERWINNEVWSGGRTAGYLDACTKRKDEYKNMYPKWLIGETEFIPLVSAPKSMVLIFWKLWKREGRIEAISTSNLPGGITVEVPCYVDKTGIHAVHVGNLPIQCAATCRTSISVQKMAVEAALKGDKELVKLAVLHDPTAETIARR</sequence>
<keyword evidence="3" id="KW-0378">Hydrolase</keyword>
<evidence type="ECO:0000256" key="4">
    <source>
        <dbReference type="ARBA" id="ARBA00023027"/>
    </source>
</evidence>
<evidence type="ECO:0000256" key="5">
    <source>
        <dbReference type="ARBA" id="ARBA00023211"/>
    </source>
</evidence>
<evidence type="ECO:0000256" key="2">
    <source>
        <dbReference type="ARBA" id="ARBA00022723"/>
    </source>
</evidence>
<proteinExistence type="predicted"/>
<organism evidence="8 9">
    <name type="scientific">Paenibacillus plantarum</name>
    <dbReference type="NCBI Taxonomy" id="2654975"/>
    <lineage>
        <taxon>Bacteria</taxon>
        <taxon>Bacillati</taxon>
        <taxon>Bacillota</taxon>
        <taxon>Bacilli</taxon>
        <taxon>Bacillales</taxon>
        <taxon>Paenibacillaceae</taxon>
        <taxon>Paenibacillus</taxon>
    </lineage>
</organism>
<feature type="domain" description="Glycosyl hydrolase family 4 C-terminal" evidence="7">
    <location>
        <begin position="35"/>
        <end position="243"/>
    </location>
</feature>
<comment type="cofactor">
    <cofactor evidence="1">
        <name>NAD(+)</name>
        <dbReference type="ChEBI" id="CHEBI:57540"/>
    </cofactor>
</comment>
<dbReference type="SUPFAM" id="SSF56327">
    <property type="entry name" value="LDH C-terminal domain-like"/>
    <property type="match status" value="1"/>
</dbReference>
<keyword evidence="5" id="KW-0464">Manganese</keyword>
<reference evidence="8 9" key="1">
    <citation type="submission" date="2019-10" db="EMBL/GenBank/DDBJ databases">
        <title>Description of Paenibacillus humi sp. nov.</title>
        <authorList>
            <person name="Carlier A."/>
            <person name="Qi S."/>
        </authorList>
    </citation>
    <scope>NUCLEOTIDE SEQUENCE [LARGE SCALE GENOMIC DNA]</scope>
    <source>
        <strain evidence="8 9">LMG 31461</strain>
    </source>
</reference>
<comment type="caution">
    <text evidence="8">The sequence shown here is derived from an EMBL/GenBank/DDBJ whole genome shotgun (WGS) entry which is preliminary data.</text>
</comment>
<evidence type="ECO:0000313" key="8">
    <source>
        <dbReference type="EMBL" id="NOU69426.1"/>
    </source>
</evidence>
<dbReference type="PANTHER" id="PTHR32092:SF6">
    <property type="entry name" value="ALPHA-GALACTOSIDASE"/>
    <property type="match status" value="1"/>
</dbReference>
<evidence type="ECO:0000256" key="6">
    <source>
        <dbReference type="ARBA" id="ARBA00023295"/>
    </source>
</evidence>
<dbReference type="InterPro" id="IPR015955">
    <property type="entry name" value="Lactate_DH/Glyco_Ohase_4_C"/>
</dbReference>
<accession>A0ABX1XN08</accession>
<dbReference type="PANTHER" id="PTHR32092">
    <property type="entry name" value="6-PHOSPHO-BETA-GLUCOSIDASE-RELATED"/>
    <property type="match status" value="1"/>
</dbReference>
<keyword evidence="9" id="KW-1185">Reference proteome</keyword>
<gene>
    <name evidence="8" type="ORF">GC096_36010</name>
</gene>
<evidence type="ECO:0000256" key="3">
    <source>
        <dbReference type="ARBA" id="ARBA00022801"/>
    </source>
</evidence>
<evidence type="ECO:0000259" key="7">
    <source>
        <dbReference type="Pfam" id="PF11975"/>
    </source>
</evidence>
<dbReference type="InterPro" id="IPR022616">
    <property type="entry name" value="Glyco_hydro_4_C"/>
</dbReference>
<dbReference type="InterPro" id="IPR001088">
    <property type="entry name" value="Glyco_hydro_4"/>
</dbReference>
<dbReference type="Pfam" id="PF11975">
    <property type="entry name" value="Glyco_hydro_4C"/>
    <property type="match status" value="1"/>
</dbReference>
<dbReference type="Gene3D" id="3.90.110.10">
    <property type="entry name" value="Lactate dehydrogenase/glycoside hydrolase, family 4, C-terminal"/>
    <property type="match status" value="1"/>
</dbReference>
<protein>
    <recommendedName>
        <fullName evidence="7">Glycosyl hydrolase family 4 C-terminal domain-containing protein</fullName>
    </recommendedName>
</protein>
<name>A0ABX1XN08_9BACL</name>
<evidence type="ECO:0000256" key="1">
    <source>
        <dbReference type="ARBA" id="ARBA00001911"/>
    </source>
</evidence>
<dbReference type="EMBL" id="WHNY01000092">
    <property type="protein sequence ID" value="NOU69426.1"/>
    <property type="molecule type" value="Genomic_DNA"/>
</dbReference>
<evidence type="ECO:0000313" key="9">
    <source>
        <dbReference type="Proteomes" id="UP000653578"/>
    </source>
</evidence>
<dbReference type="Proteomes" id="UP000653578">
    <property type="component" value="Unassembled WGS sequence"/>
</dbReference>
<keyword evidence="2" id="KW-0479">Metal-binding</keyword>
<keyword evidence="4" id="KW-0520">NAD</keyword>